<keyword evidence="1" id="KW-0732">Signal</keyword>
<organism evidence="2 3">
    <name type="scientific">Leptolyngbya subtilissima DQ-A4</name>
    <dbReference type="NCBI Taxonomy" id="2933933"/>
    <lineage>
        <taxon>Bacteria</taxon>
        <taxon>Bacillati</taxon>
        <taxon>Cyanobacteriota</taxon>
        <taxon>Cyanophyceae</taxon>
        <taxon>Leptolyngbyales</taxon>
        <taxon>Leptolyngbyaceae</taxon>
        <taxon>Leptolyngbya group</taxon>
        <taxon>Leptolyngbya</taxon>
    </lineage>
</organism>
<reference evidence="2 3" key="1">
    <citation type="submission" date="2022-04" db="EMBL/GenBank/DDBJ databases">
        <title>Positive selection, recombination, and allopatry shape intraspecific diversity of widespread and dominant cyanobacteria.</title>
        <authorList>
            <person name="Wei J."/>
            <person name="Shu W."/>
            <person name="Hu C."/>
        </authorList>
    </citation>
    <scope>NUCLEOTIDE SEQUENCE [LARGE SCALE GENOMIC DNA]</scope>
    <source>
        <strain evidence="2 3">DQ-A4</strain>
    </source>
</reference>
<sequence length="237" mass="24798">MRTKQAVVLALSLLIGLSAGAAAATAFYWNRATALPTWYSTSGADTAVADVNTGSGNLLESKLASGQGVRYGDNNRIEISLTEAELTQLLAEGIAQTPEVAQFLPEADSLTATIRGDRVAGGIVVNPADLPTQQLPPQAQQALETALSSVPMLGDRPLYIGIEGSPRVDNGRLVLGDDTRIQVGRVNLSLDDVARLTGLDPAQITERINLALPQAGLTLDGLEFVNGEAVLRGATQN</sequence>
<evidence type="ECO:0000256" key="1">
    <source>
        <dbReference type="SAM" id="SignalP"/>
    </source>
</evidence>
<accession>A0ABV0K0C3</accession>
<dbReference type="RefSeq" id="WP_190698016.1">
    <property type="nucleotide sequence ID" value="NZ_JAMPKX010000001.1"/>
</dbReference>
<dbReference type="Proteomes" id="UP001482513">
    <property type="component" value="Unassembled WGS sequence"/>
</dbReference>
<comment type="caution">
    <text evidence="2">The sequence shown here is derived from an EMBL/GenBank/DDBJ whole genome shotgun (WGS) entry which is preliminary data.</text>
</comment>
<evidence type="ECO:0000313" key="3">
    <source>
        <dbReference type="Proteomes" id="UP001482513"/>
    </source>
</evidence>
<feature type="signal peptide" evidence="1">
    <location>
        <begin position="1"/>
        <end position="23"/>
    </location>
</feature>
<keyword evidence="3" id="KW-1185">Reference proteome</keyword>
<proteinExistence type="predicted"/>
<evidence type="ECO:0008006" key="4">
    <source>
        <dbReference type="Google" id="ProtNLM"/>
    </source>
</evidence>
<feature type="chain" id="PRO_5047064496" description="DUF2993 domain-containing protein" evidence="1">
    <location>
        <begin position="24"/>
        <end position="237"/>
    </location>
</feature>
<dbReference type="EMBL" id="JAMPKX010000001">
    <property type="protein sequence ID" value="MEP0945378.1"/>
    <property type="molecule type" value="Genomic_DNA"/>
</dbReference>
<protein>
    <recommendedName>
        <fullName evidence="4">DUF2993 domain-containing protein</fullName>
    </recommendedName>
</protein>
<name>A0ABV0K0C3_9CYAN</name>
<gene>
    <name evidence="2" type="ORF">NC992_00695</name>
</gene>
<evidence type="ECO:0000313" key="2">
    <source>
        <dbReference type="EMBL" id="MEP0945378.1"/>
    </source>
</evidence>